<feature type="compositionally biased region" description="Polar residues" evidence="1">
    <location>
        <begin position="987"/>
        <end position="996"/>
    </location>
</feature>
<feature type="region of interest" description="Disordered" evidence="1">
    <location>
        <begin position="1257"/>
        <end position="1278"/>
    </location>
</feature>
<feature type="compositionally biased region" description="Basic and acidic residues" evidence="1">
    <location>
        <begin position="923"/>
        <end position="980"/>
    </location>
</feature>
<feature type="compositionally biased region" description="Basic and acidic residues" evidence="1">
    <location>
        <begin position="1264"/>
        <end position="1278"/>
    </location>
</feature>
<feature type="compositionally biased region" description="Basic and acidic residues" evidence="1">
    <location>
        <begin position="1421"/>
        <end position="1455"/>
    </location>
</feature>
<feature type="region of interest" description="Disordered" evidence="1">
    <location>
        <begin position="1034"/>
        <end position="1089"/>
    </location>
</feature>
<gene>
    <name evidence="2" type="ORF">HHI36_014061</name>
</gene>
<feature type="compositionally biased region" description="Basic and acidic residues" evidence="1">
    <location>
        <begin position="1034"/>
        <end position="1056"/>
    </location>
</feature>
<feature type="compositionally biased region" description="Basic and acidic residues" evidence="1">
    <location>
        <begin position="769"/>
        <end position="781"/>
    </location>
</feature>
<feature type="compositionally biased region" description="Basic and acidic residues" evidence="1">
    <location>
        <begin position="1723"/>
        <end position="1740"/>
    </location>
</feature>
<dbReference type="Proteomes" id="UP001516400">
    <property type="component" value="Unassembled WGS sequence"/>
</dbReference>
<feature type="compositionally biased region" description="Basic and acidic residues" evidence="1">
    <location>
        <begin position="675"/>
        <end position="686"/>
    </location>
</feature>
<feature type="compositionally biased region" description="Basic and acidic residues" evidence="1">
    <location>
        <begin position="651"/>
        <end position="667"/>
    </location>
</feature>
<feature type="compositionally biased region" description="Low complexity" evidence="1">
    <location>
        <begin position="2974"/>
        <end position="2991"/>
    </location>
</feature>
<dbReference type="EMBL" id="JABFTP020000062">
    <property type="protein sequence ID" value="KAL3272591.1"/>
    <property type="molecule type" value="Genomic_DNA"/>
</dbReference>
<feature type="compositionally biased region" description="Basic and acidic residues" evidence="1">
    <location>
        <begin position="1150"/>
        <end position="1240"/>
    </location>
</feature>
<sequence length="3097" mass="359733">MYMRDYYKMCFIKQTMYPVLVSNALGEARAEFCTVKTCTRNKSKNILDNEITEVDNKENVSVNMEPENNTDEKNKKELLNDERNDAQSTNKSQLDLILSATINEGEIIRIRSKNLINTLELKNNNSDRESAETFMSHTFIKNLGNQQLDLSKTTNPRNHTFSEKEEAKIPVDVKNDLIKLLDEIDTSFKIKNSRSGQIVDNLEKEQHINLEKKKENIRLFEQNSDQIKKQIEDKMLLNLIEEIETKIKKNYSSENRESDEWKSYEDSKENINKQNSTLRLVEFQMKKLNGPRSSTSILPNKKLNKRICEKALMEKIQQCVFHKTSVSKPIDSSNKISQTKDKTSTKCYCSESFNTMKKEDVLKLIEEYKIHCCGKRRFSSITENEEMMINKKKERERRIDQLVNEIKIMSKDRGRRFSENQDIKSTSSTAFDGDEGTFLKPASQQKFSKRVSFIDEIFQTEDGDLIEESEEEYFDTSEYQSEADNGVLIENMISGHSVEILDEKAQDEEISQSEEKTAETLQEGTTLSNIQESKHNLDDKIQNKKQLKRVEKATETSDEDTRLRNIISGKSNQDLNENIQNKEESQHEKKATKISEKDTTLSDEIIEEAQQNLNDNIQNKGKSQHEEKAAKISEEGTTSRDITVEESGQDLNDKMQNKEKSGYKEKSTQTTEEDTTLKDIIIEKSEQNLNDKIQSREKSQHEKKATKIFEEDTTSRDITSEESQQKLNDKIQNVGKSQHEEKATIISEKDTTTKDITVEESRQNLNDKMQNKQESRYKEKDILISKEDTILQDSTFEESEQKLIEKNQIKKKSHEKKATKISEEDTTSRDIISDESQPKLNDKIQDVEKPQHEKKATIKSEEDTTTRDITVGESRQNLNDKMQNKKESRYKEKDILISKEDTILQDSTLKESEQKFIDKIQIKGKSQHEKNATKISEEDTTSRDIISEESQPKLNDKIQNVEKSQHEKKATIISEKDTTTRDITFGESRQNLNDKMQNQKESHYKGKDILISKEDTILQDSTLEESEQKFIDKIQIKGKSQHEKKATKISEEDTTPRDITVWESGQNKNHKMQNKKASSYKEKATEISEEDTTLSNIIFEKSKQKLNDKIQNEGKSQHEKKAPRISEEGTTIRDTTTEESEQNLNGNIQNREKLEPENKAKRISEAGTTLRDKITEESEQKLNDKIKNEEKSQHEKKTTRKSEEKITLSDMIVEKSEPKLNDKIQNEDKSQHEKKALRISEEGTTLRDIITVESEQNLNGNIQNKEKSQSENKAKRISEDNSILRDIIAVESEQNLEKDSIEIIKFKIITIDISNQKEGSTDNILSEETQTDILNKGEIIQEDKDKHENSTDVQKEDITKEAEIQVEIIGGLPTSEKNVTDDAEIMPMPERRKLSSEEGDRKNRKRKSKTDKKPRKISKQITRDRDRKSSGESSKRYSETIKGKEEKRKSSELKRTARKREKSVISKEISVNINEEKTRKSMETITEEVLRRDVETTIKSKEKIKISQKVMTEEESMYDKQIQTAQPIRHEICYHTEEEKTTNKKRKLSENQYPWTRKTMISLEELKQKSYTEFTSNGLPQVLKINETDMNEIESQYSSCESLDSIFALEHLKVDKTECSYEKLFLSKHKMLKTKSEQISSEENEEIQPIKPKSDYFEKTNGLEEKIFAIEGGKEDSCRTKNEETQYTRKRIDRNIKDLDDHKKSWNDEQKIAEQIFPTPKSSVHENDREKESVTVKDQGEDAEKVSELIALRTKRKREKLKLQRNGIKKLKKLDVSKDELLSESPVDTLQKSQFTSARSSVAINQARLEEKKVKSKENCIIEKETDKLSMEIPDSDDGDVKPEQNKLKLKKLTREAQETYKNIFVNKNRKIKRKIEEENKHVENQENGKTVDKYIKSNYVDILEDVELDKALEMQELLKTSMVLKKKPKQISEKTRDKIKQPQKGKEIQKASDEEWSASSITVMKDSMVEMKKNICLCPNQFPGPLVKQRIEKDSLRRSQINGFKYVPSTTTRQSRTEHIVIRCAKGINNIAEQQQSRSYIPCCLEKSSVEDNCECQNATKSKECGALRYLRSHQTLGGFLPTSSRNFRPENNKYQTLSNVYAPKSGMIGSKIKGLFFSACGNENNGAYTESTESCWKRNIEQNRSFANNEVIVKKMKNCEKCCSCKNVLDKDNSCSILKKNISDTTFEKIKDVHVPRDRRFFSEKCLSLRQKNLSTSSNIRTTSLDLHKLKLLQMEKVRSGSSCMRENFSQMKKDFLNSSSNEIKCFPRNQERYQRDSQVSNGNYVEEYDENFDEEKLPRKFGVQDLTRCSCSASSQHDKLSDCHELRKECIHLALQFDEKVTSSSNEELLKRNENHEQHIPMNQVKNDGSDKISSNISNMTEYDENLRKILNTMTSSEQGFLVDKTVNPLKQNESDFRLISNFEKEKNINNIIDSSQKEIQLVSFGENILNDENMQKKSTALVTSQLRDKIKRKKHFLDKYEKERSIRLRKYKLRHHNTFIDHAEDNRDQKYCSKCLLRYKSESQDSPSLNISNSKLSESNHEINSIESKRSITNTNDANPYRVEPFLYHVAVESNQTKEKIVEKKKKLEFFSKDSTKKFINWFKSIGTKVKKEETKMNLKEKNIYSPLKADINFIKQKKFIKSKLRHSKLKTSKLYLHKEQYETMDEFSEVSSYKEGRPEPVLLRIGSSEIVVPDYESDSEGETSEEDDEEKEGKPLVLSEDTFILFARKKIYDRLQKYGKLFYTIYMDEEDNFDHISIRSAESVEHRIECKDKPFFATYDLGGNDIRVHVTKDTFDNQKRDGIFKDENYVECQNSKIKLSLMRGKRYLHDLDPTKAKIIEIDCTNQFSEIKICYDNTVPSVPCLCEYPQVCKNIQLESSELSSINIEKEDEYLDTQGLCQVCHECLDKPETCEDYEKCIEKEICRKKTKGISDINNLENNSKSAGTNNSQSSSNSKKDDTNETDAIQSNNSNSANTNNIENAETNNLKNRENADSSSEETDKIQTVQFVQVSPERVHVMKDTKRRYLDKILEKCVYLNHPSRDQIQEYLERTRRKSRKKRSKRLCFSNRPTLELTLTRFETILEIQDGKLIS</sequence>
<protein>
    <submittedName>
        <fullName evidence="2">Uncharacterized protein</fullName>
    </submittedName>
</protein>
<feature type="compositionally biased region" description="Acidic residues" evidence="1">
    <location>
        <begin position="2700"/>
        <end position="2715"/>
    </location>
</feature>
<feature type="region of interest" description="Disordered" evidence="1">
    <location>
        <begin position="1319"/>
        <end position="1468"/>
    </location>
</feature>
<proteinExistence type="predicted"/>
<feature type="compositionally biased region" description="Polar residues" evidence="1">
    <location>
        <begin position="569"/>
        <end position="579"/>
    </location>
</feature>
<feature type="compositionally biased region" description="Basic and acidic residues" evidence="1">
    <location>
        <begin position="816"/>
        <end position="866"/>
    </location>
</feature>
<feature type="compositionally biased region" description="Basic and acidic residues" evidence="1">
    <location>
        <begin position="997"/>
        <end position="1007"/>
    </location>
</feature>
<feature type="compositionally biased region" description="Polar residues" evidence="1">
    <location>
        <begin position="609"/>
        <end position="621"/>
    </location>
</feature>
<feature type="region of interest" description="Disordered" evidence="1">
    <location>
        <begin position="2940"/>
        <end position="3007"/>
    </location>
</feature>
<feature type="region of interest" description="Disordered" evidence="1">
    <location>
        <begin position="1720"/>
        <end position="1740"/>
    </location>
</feature>
<feature type="compositionally biased region" description="Basic and acidic residues" evidence="1">
    <location>
        <begin position="1103"/>
        <end position="1131"/>
    </location>
</feature>
<feature type="compositionally biased region" description="Basic and acidic residues" evidence="1">
    <location>
        <begin position="1339"/>
        <end position="1363"/>
    </location>
</feature>
<feature type="region of interest" description="Disordered" evidence="1">
    <location>
        <begin position="569"/>
        <end position="781"/>
    </location>
</feature>
<accession>A0ABD2N2L2</accession>
<feature type="compositionally biased region" description="Polar residues" evidence="1">
    <location>
        <begin position="1319"/>
        <end position="1333"/>
    </location>
</feature>
<evidence type="ECO:0000313" key="3">
    <source>
        <dbReference type="Proteomes" id="UP001516400"/>
    </source>
</evidence>
<keyword evidence="3" id="KW-1185">Reference proteome</keyword>
<comment type="caution">
    <text evidence="2">The sequence shown here is derived from an EMBL/GenBank/DDBJ whole genome shotgun (WGS) entry which is preliminary data.</text>
</comment>
<feature type="compositionally biased region" description="Basic and acidic residues" evidence="1">
    <location>
        <begin position="1389"/>
        <end position="1401"/>
    </location>
</feature>
<feature type="region of interest" description="Disordered" evidence="1">
    <location>
        <begin position="1103"/>
        <end position="1240"/>
    </location>
</feature>
<feature type="region of interest" description="Disordered" evidence="1">
    <location>
        <begin position="923"/>
        <end position="1007"/>
    </location>
</feature>
<feature type="compositionally biased region" description="Basic and acidic residues" evidence="1">
    <location>
        <begin position="737"/>
        <end position="762"/>
    </location>
</feature>
<organism evidence="2 3">
    <name type="scientific">Cryptolaemus montrouzieri</name>
    <dbReference type="NCBI Taxonomy" id="559131"/>
    <lineage>
        <taxon>Eukaryota</taxon>
        <taxon>Metazoa</taxon>
        <taxon>Ecdysozoa</taxon>
        <taxon>Arthropoda</taxon>
        <taxon>Hexapoda</taxon>
        <taxon>Insecta</taxon>
        <taxon>Pterygota</taxon>
        <taxon>Neoptera</taxon>
        <taxon>Endopterygota</taxon>
        <taxon>Coleoptera</taxon>
        <taxon>Polyphaga</taxon>
        <taxon>Cucujiformia</taxon>
        <taxon>Coccinelloidea</taxon>
        <taxon>Coccinellidae</taxon>
        <taxon>Scymninae</taxon>
        <taxon>Scymnini</taxon>
        <taxon>Cryptolaemus</taxon>
    </lineage>
</organism>
<evidence type="ECO:0000313" key="2">
    <source>
        <dbReference type="EMBL" id="KAL3272591.1"/>
    </source>
</evidence>
<feature type="compositionally biased region" description="Low complexity" evidence="1">
    <location>
        <begin position="2946"/>
        <end position="2959"/>
    </location>
</feature>
<feature type="compositionally biased region" description="Basic and acidic residues" evidence="1">
    <location>
        <begin position="1931"/>
        <end position="1953"/>
    </location>
</feature>
<feature type="compositionally biased region" description="Basic residues" evidence="1">
    <location>
        <begin position="1402"/>
        <end position="1418"/>
    </location>
</feature>
<feature type="region of interest" description="Disordered" evidence="1">
    <location>
        <begin position="806"/>
        <end position="889"/>
    </location>
</feature>
<feature type="compositionally biased region" description="Basic and acidic residues" evidence="1">
    <location>
        <begin position="693"/>
        <end position="729"/>
    </location>
</feature>
<feature type="compositionally biased region" description="Basic and acidic residues" evidence="1">
    <location>
        <begin position="580"/>
        <end position="600"/>
    </location>
</feature>
<feature type="region of interest" description="Disordered" evidence="1">
    <location>
        <begin position="2699"/>
        <end position="2719"/>
    </location>
</feature>
<evidence type="ECO:0000256" key="1">
    <source>
        <dbReference type="SAM" id="MobiDB-lite"/>
    </source>
</evidence>
<reference evidence="2 3" key="1">
    <citation type="journal article" date="2021" name="BMC Biol.">
        <title>Horizontally acquired antibacterial genes associated with adaptive radiation of ladybird beetles.</title>
        <authorList>
            <person name="Li H.S."/>
            <person name="Tang X.F."/>
            <person name="Huang Y.H."/>
            <person name="Xu Z.Y."/>
            <person name="Chen M.L."/>
            <person name="Du X.Y."/>
            <person name="Qiu B.Y."/>
            <person name="Chen P.T."/>
            <person name="Zhang W."/>
            <person name="Slipinski A."/>
            <person name="Escalona H.E."/>
            <person name="Waterhouse R.M."/>
            <person name="Zwick A."/>
            <person name="Pang H."/>
        </authorList>
    </citation>
    <scope>NUCLEOTIDE SEQUENCE [LARGE SCALE GENOMIC DNA]</scope>
    <source>
        <strain evidence="2">SYSU2018</strain>
    </source>
</reference>
<name>A0ABD2N2L2_9CUCU</name>
<feature type="compositionally biased region" description="Basic and acidic residues" evidence="1">
    <location>
        <begin position="623"/>
        <end position="638"/>
    </location>
</feature>
<feature type="region of interest" description="Disordered" evidence="1">
    <location>
        <begin position="1930"/>
        <end position="1953"/>
    </location>
</feature>